<dbReference type="Pfam" id="PF01425">
    <property type="entry name" value="Amidase"/>
    <property type="match status" value="1"/>
</dbReference>
<dbReference type="PROSITE" id="PS00571">
    <property type="entry name" value="AMIDASES"/>
    <property type="match status" value="1"/>
</dbReference>
<evidence type="ECO:0000256" key="1">
    <source>
        <dbReference type="SAM" id="MobiDB-lite"/>
    </source>
</evidence>
<dbReference type="PANTHER" id="PTHR46310">
    <property type="entry name" value="AMIDASE 1"/>
    <property type="match status" value="1"/>
</dbReference>
<evidence type="ECO:0000313" key="4">
    <source>
        <dbReference type="Proteomes" id="UP000633136"/>
    </source>
</evidence>
<dbReference type="InterPro" id="IPR020556">
    <property type="entry name" value="Amidase_CS"/>
</dbReference>
<evidence type="ECO:0000259" key="2">
    <source>
        <dbReference type="Pfam" id="PF01425"/>
    </source>
</evidence>
<accession>A0A917ES38</accession>
<feature type="region of interest" description="Disordered" evidence="1">
    <location>
        <begin position="250"/>
        <end position="271"/>
    </location>
</feature>
<sequence length="591" mass="61558">MNAHLSDDQQVTFDQDGVPQYRRPVAQGDDLPQVAEAFWAYEQALMSDDLEAMAGLFAPGEQTLRGDASGLMVSHEEITGFRGARGGAPKRRIVELHVRALGSDHASTVAITELVDASGASTGRGQQTQVWTRSDNPDAGHQGWQCSVAHVMVAPPVFDRRVWRVLGAPLVPAAAEAKEQGALAGHTVAVKDLFSVAGQRVGAGSPAYLAEAQVQEATAPAVETLLEAGAEITGLAATDEFAYSLAGTNTHYGTPPNPRAPRRISGGSSSGSASAVALGHASIGLGTDTGGSIRVPSAYQGLWGIRTTHDLVSREGLLPLADSFDTVGWMTRTPQALADAAEVLIPETEVAAAAASVPSAMGGMASTSPRLIVPKGPVAWPASRALGELKAIPQLTDLADPEVAQAVRSAAAEATQLDVALDEETLGQWVTAFSTVQGREAWTNHGEWVAEHWEQLAPDVAARFRRAESFSADDEVRARELIAQVREKVRGWVGEGVLALPSASSAAPLIREASAGGELIEAQRQRTLMLTCVAGLAGLPVVSVPLRTEGSEGRPGLPVGLSLVGPSGSDKALIRYAAELVGAEVAGAGQR</sequence>
<dbReference type="Pfam" id="PF11533">
    <property type="entry name" value="AtzH-like"/>
    <property type="match status" value="1"/>
</dbReference>
<dbReference type="EMBL" id="BMIS01000021">
    <property type="protein sequence ID" value="GGE78676.1"/>
    <property type="molecule type" value="Genomic_DNA"/>
</dbReference>
<protein>
    <recommendedName>
        <fullName evidence="2">Amidase domain-containing protein</fullName>
    </recommendedName>
</protein>
<dbReference type="Gene3D" id="3.90.1300.10">
    <property type="entry name" value="Amidase signature (AS) domain"/>
    <property type="match status" value="1"/>
</dbReference>
<dbReference type="AlphaFoldDB" id="A0A917ES38"/>
<dbReference type="SUPFAM" id="SSF54427">
    <property type="entry name" value="NTF2-like"/>
    <property type="match status" value="1"/>
</dbReference>
<dbReference type="InterPro" id="IPR023631">
    <property type="entry name" value="Amidase_dom"/>
</dbReference>
<dbReference type="Proteomes" id="UP000633136">
    <property type="component" value="Unassembled WGS sequence"/>
</dbReference>
<reference evidence="3" key="1">
    <citation type="journal article" date="2014" name="Int. J. Syst. Evol. Microbiol.">
        <title>Complete genome sequence of Corynebacterium casei LMG S-19264T (=DSM 44701T), isolated from a smear-ripened cheese.</title>
        <authorList>
            <consortium name="US DOE Joint Genome Institute (JGI-PGF)"/>
            <person name="Walter F."/>
            <person name="Albersmeier A."/>
            <person name="Kalinowski J."/>
            <person name="Ruckert C."/>
        </authorList>
    </citation>
    <scope>NUCLEOTIDE SEQUENCE</scope>
    <source>
        <strain evidence="3">CGMCC 1.15388</strain>
    </source>
</reference>
<feature type="region of interest" description="Disordered" evidence="1">
    <location>
        <begin position="1"/>
        <end position="27"/>
    </location>
</feature>
<dbReference type="InterPro" id="IPR036928">
    <property type="entry name" value="AS_sf"/>
</dbReference>
<keyword evidence="4" id="KW-1185">Reference proteome</keyword>
<comment type="caution">
    <text evidence="3">The sequence shown here is derived from an EMBL/GenBank/DDBJ whole genome shotgun (WGS) entry which is preliminary data.</text>
</comment>
<name>A0A917ES38_9MICC</name>
<organism evidence="3 4">
    <name type="scientific">Nesterenkonia cremea</name>
    <dbReference type="NCBI Taxonomy" id="1882340"/>
    <lineage>
        <taxon>Bacteria</taxon>
        <taxon>Bacillati</taxon>
        <taxon>Actinomycetota</taxon>
        <taxon>Actinomycetes</taxon>
        <taxon>Micrococcales</taxon>
        <taxon>Micrococcaceae</taxon>
        <taxon>Nesterenkonia</taxon>
    </lineage>
</organism>
<dbReference type="RefSeq" id="WP_229659053.1">
    <property type="nucleotide sequence ID" value="NZ_BMIS01000021.1"/>
</dbReference>
<feature type="domain" description="Amidase" evidence="2">
    <location>
        <begin position="176"/>
        <end position="573"/>
    </location>
</feature>
<dbReference type="PANTHER" id="PTHR46310:SF7">
    <property type="entry name" value="AMIDASE 1"/>
    <property type="match status" value="1"/>
</dbReference>
<evidence type="ECO:0000313" key="3">
    <source>
        <dbReference type="EMBL" id="GGE78676.1"/>
    </source>
</evidence>
<dbReference type="InterPro" id="IPR032710">
    <property type="entry name" value="NTF2-like_dom_sf"/>
</dbReference>
<dbReference type="SUPFAM" id="SSF75304">
    <property type="entry name" value="Amidase signature (AS) enzymes"/>
    <property type="match status" value="1"/>
</dbReference>
<reference evidence="3" key="2">
    <citation type="submission" date="2020-09" db="EMBL/GenBank/DDBJ databases">
        <authorList>
            <person name="Sun Q."/>
            <person name="Zhou Y."/>
        </authorList>
    </citation>
    <scope>NUCLEOTIDE SEQUENCE</scope>
    <source>
        <strain evidence="3">CGMCC 1.15388</strain>
    </source>
</reference>
<dbReference type="InterPro" id="IPR024507">
    <property type="entry name" value="AtzH-like"/>
</dbReference>
<dbReference type="Gene3D" id="3.10.450.50">
    <property type="match status" value="1"/>
</dbReference>
<gene>
    <name evidence="3" type="ORF">GCM10011401_27450</name>
</gene>
<proteinExistence type="predicted"/>